<dbReference type="AlphaFoldDB" id="A0A1K1LBJ2"/>
<dbReference type="GO" id="GO:0006508">
    <property type="term" value="P:proteolysis"/>
    <property type="evidence" value="ECO:0007669"/>
    <property type="project" value="UniProtKB-KW"/>
</dbReference>
<dbReference type="InterPro" id="IPR010090">
    <property type="entry name" value="Phage_tape_meas"/>
</dbReference>
<reference evidence="4" key="1">
    <citation type="submission" date="2016-10" db="EMBL/GenBank/DDBJ databases">
        <authorList>
            <person name="Wegmann U."/>
        </authorList>
    </citation>
    <scope>NUCLEOTIDE SEQUENCE [LARGE SCALE GENOMIC DNA]</scope>
</reference>
<accession>A0A1K1LBJ2</accession>
<organism evidence="3 4">
    <name type="scientific">Desulfovibrio piger</name>
    <dbReference type="NCBI Taxonomy" id="901"/>
    <lineage>
        <taxon>Bacteria</taxon>
        <taxon>Pseudomonadati</taxon>
        <taxon>Thermodesulfobacteriota</taxon>
        <taxon>Desulfovibrionia</taxon>
        <taxon>Desulfovibrionales</taxon>
        <taxon>Desulfovibrionaceae</taxon>
        <taxon>Desulfovibrio</taxon>
    </lineage>
</organism>
<feature type="region of interest" description="Disordered" evidence="1">
    <location>
        <begin position="467"/>
        <end position="488"/>
    </location>
</feature>
<dbReference type="EC" id="3.4.21.92" evidence="3"/>
<feature type="domain" description="Phage tail tape measure protein" evidence="2">
    <location>
        <begin position="110"/>
        <end position="305"/>
    </location>
</feature>
<dbReference type="NCBIfam" id="TIGR01760">
    <property type="entry name" value="tape_meas_TP901"/>
    <property type="match status" value="1"/>
</dbReference>
<evidence type="ECO:0000313" key="4">
    <source>
        <dbReference type="Proteomes" id="UP000186323"/>
    </source>
</evidence>
<dbReference type="EMBL" id="LT630450">
    <property type="protein sequence ID" value="SFV72082.1"/>
    <property type="molecule type" value="Genomic_DNA"/>
</dbReference>
<dbReference type="Pfam" id="PF10145">
    <property type="entry name" value="PhageMin_Tail"/>
    <property type="match status" value="1"/>
</dbReference>
<evidence type="ECO:0000313" key="3">
    <source>
        <dbReference type="EMBL" id="SFV72082.1"/>
    </source>
</evidence>
<keyword evidence="3" id="KW-0645">Protease</keyword>
<keyword evidence="4" id="KW-1185">Reference proteome</keyword>
<protein>
    <submittedName>
        <fullName evidence="3">ATP-dependent Clp protease proteolytic subunit</fullName>
        <ecNumber evidence="3">3.4.21.92</ecNumber>
    </submittedName>
</protein>
<dbReference type="RefSeq" id="WP_072331864.1">
    <property type="nucleotide sequence ID" value="NZ_LT630450.1"/>
</dbReference>
<name>A0A1K1LBJ2_9BACT</name>
<proteinExistence type="predicted"/>
<dbReference type="Proteomes" id="UP000186323">
    <property type="component" value="Chromosome I"/>
</dbReference>
<dbReference type="KEGG" id="dpg:DESPIGER_0180"/>
<sequence>MANLRTSFTLDLGGNLITRAKAFSASISGMARQIRSSLGGLNGVAAQAGKGLEALTGRYAAGLAGLGVSYKAAQAVMDSARLDKGLMRTSQTMGLTAQQAVDARRELFAMAQRTGQPIEKLKAGLDDLGASGMEYAQALESIKAINPAMAVTGASGEQLASALSVVGESFKFDLSKAGVAVKLLDQMTVAGRLGKAELEDLSSIVSRVGVNAKSAGLSYTQSLAFIEQLSQMEKEPERLATLVDSTLRLFTNQNYLKEAAKVTGVKFYDAKGERRAAFDVLRDIAKKYQKFKTDAERDKAFSQAFAKTDLDTQRGLRYLFSAGVLDNLDKLNAEIEGASGTIARDLPDAINNSVDQVGRLKAALSQAADDFARPFNEAIASGIAMLLDDKGLSGKQLLGGAAAAGVAGYGALKLAGMGLSRLGSKAAGGLVSTVARQAGLAGLKLPLPVYVVNKQMSLTREAMLGQSGGAPAAPGAPGGKKAGKGKTVSGAQLDGAKSAGRGAAVLTAAATVAPVLFDSDATMAQKVDAATDAAGGLAGGWAGTAAGAKAGAFLGGFLGPFGAAAGGVVGGVAGGILGSELGQSLVSTVKNWLGVGEGENPALQKTMQTFLTSMQQVVAAIPTGGIAVDVNVTGNAQAAIRSSNGNIDSGLSYSRQIADEMME</sequence>
<dbReference type="OrthoDB" id="5462215at2"/>
<evidence type="ECO:0000259" key="2">
    <source>
        <dbReference type="Pfam" id="PF10145"/>
    </source>
</evidence>
<dbReference type="GO" id="GO:0004252">
    <property type="term" value="F:serine-type endopeptidase activity"/>
    <property type="evidence" value="ECO:0007669"/>
    <property type="project" value="UniProtKB-EC"/>
</dbReference>
<keyword evidence="3" id="KW-0378">Hydrolase</keyword>
<gene>
    <name evidence="3" type="ORF">DESPIGER_0180</name>
</gene>
<evidence type="ECO:0000256" key="1">
    <source>
        <dbReference type="SAM" id="MobiDB-lite"/>
    </source>
</evidence>